<dbReference type="EMBL" id="JBIMZQ010000001">
    <property type="protein sequence ID" value="KAL3674309.1"/>
    <property type="molecule type" value="Genomic_DNA"/>
</dbReference>
<gene>
    <name evidence="2" type="ORF">V7S43_000264</name>
</gene>
<accession>A0ABD3G767</accession>
<keyword evidence="3" id="KW-1185">Reference proteome</keyword>
<dbReference type="AlphaFoldDB" id="A0ABD3G767"/>
<organism evidence="2 3">
    <name type="scientific">Phytophthora oleae</name>
    <dbReference type="NCBI Taxonomy" id="2107226"/>
    <lineage>
        <taxon>Eukaryota</taxon>
        <taxon>Sar</taxon>
        <taxon>Stramenopiles</taxon>
        <taxon>Oomycota</taxon>
        <taxon>Peronosporomycetes</taxon>
        <taxon>Peronosporales</taxon>
        <taxon>Peronosporaceae</taxon>
        <taxon>Phytophthora</taxon>
    </lineage>
</organism>
<sequence length="560" mass="62969">MEEPQELADGLVLHLIRTIALYLFVFLSQTTVADAELAVLVSSCTTTDVLDEQTVELQRRLHETLLTWVESEENNNQFDGLLQEQRAFVVIKKLFRQQRTKAADQCRVLAALLTCYLARMETPLVRCEPSSMLSSTLEYLLAMEKHKEPVPLPMLYPLVNAVDLVTIEQRECLDALMNLLRWLSAHDRTQKGFSTFASKYHAKIIEMTEDSRDNSDALGVCFVQMLLCYSDHIFRRDLQFDDLVPTLSYSDTKDDDASSEENCPKSRHDIPDNLSEDFEKTKTTHEPNQKQEVFKTSGVVMKEETILMTAPEKITSQAKSRSFPIHEEERLLISKMLVDEEPLLAAVCVGIAAAGTFAAALCRHPANRKSNQFTFGRPQPWWLTVGQTFEGGRAATAAVKDYALSNNRQVAIIRSGGGHKRFGCSSKDCGFFVQLYQNQVNDRKIKTWHIGSLQLENINRTSVAKVTGRQLRELPSFRNAVLANPSISGPALANLVQRYDGILTPADRSTIYRQRDRILEDKASEEVGECQKIPSLLDGFTASNPGSYTAFQTDAAGRFL</sequence>
<proteinExistence type="predicted"/>
<evidence type="ECO:0000313" key="3">
    <source>
        <dbReference type="Proteomes" id="UP001632037"/>
    </source>
</evidence>
<name>A0ABD3G767_9STRA</name>
<evidence type="ECO:0000313" key="2">
    <source>
        <dbReference type="EMBL" id="KAL3674309.1"/>
    </source>
</evidence>
<dbReference type="Proteomes" id="UP001632037">
    <property type="component" value="Unassembled WGS sequence"/>
</dbReference>
<comment type="caution">
    <text evidence="2">The sequence shown here is derived from an EMBL/GenBank/DDBJ whole genome shotgun (WGS) entry which is preliminary data.</text>
</comment>
<reference evidence="2 3" key="1">
    <citation type="submission" date="2024-09" db="EMBL/GenBank/DDBJ databases">
        <title>Genome sequencing and assembly of Phytophthora oleae, isolate VK10A, causative agent of rot of olive drupes.</title>
        <authorList>
            <person name="Conti Taguali S."/>
            <person name="Riolo M."/>
            <person name="La Spada F."/>
            <person name="Cacciola S.O."/>
            <person name="Dionisio G."/>
        </authorList>
    </citation>
    <scope>NUCLEOTIDE SEQUENCE [LARGE SCALE GENOMIC DNA]</scope>
    <source>
        <strain evidence="2 3">VK10A</strain>
    </source>
</reference>
<feature type="region of interest" description="Disordered" evidence="1">
    <location>
        <begin position="251"/>
        <end position="274"/>
    </location>
</feature>
<protein>
    <submittedName>
        <fullName evidence="2">Uncharacterized protein</fullName>
    </submittedName>
</protein>
<evidence type="ECO:0000256" key="1">
    <source>
        <dbReference type="SAM" id="MobiDB-lite"/>
    </source>
</evidence>